<dbReference type="PANTHER" id="PTHR33022:SF13">
    <property type="entry name" value="UBIQUITIN-LIKE PROTEASE FAMILY PROFILE DOMAIN-CONTAINING PROTEIN"/>
    <property type="match status" value="1"/>
</dbReference>
<keyword evidence="2" id="KW-1185">Reference proteome</keyword>
<evidence type="ECO:0000313" key="2">
    <source>
        <dbReference type="Proteomes" id="UP000224567"/>
    </source>
</evidence>
<organism evidence="1 2">
    <name type="scientific">Capsicum baccatum</name>
    <name type="common">Peruvian pepper</name>
    <dbReference type="NCBI Taxonomy" id="33114"/>
    <lineage>
        <taxon>Eukaryota</taxon>
        <taxon>Viridiplantae</taxon>
        <taxon>Streptophyta</taxon>
        <taxon>Embryophyta</taxon>
        <taxon>Tracheophyta</taxon>
        <taxon>Spermatophyta</taxon>
        <taxon>Magnoliopsida</taxon>
        <taxon>eudicotyledons</taxon>
        <taxon>Gunneridae</taxon>
        <taxon>Pentapetalae</taxon>
        <taxon>asterids</taxon>
        <taxon>lamiids</taxon>
        <taxon>Solanales</taxon>
        <taxon>Solanaceae</taxon>
        <taxon>Solanoideae</taxon>
        <taxon>Capsiceae</taxon>
        <taxon>Capsicum</taxon>
    </lineage>
</organism>
<dbReference type="AlphaFoldDB" id="A0A2G2X793"/>
<dbReference type="EMBL" id="MLFT02000003">
    <property type="protein sequence ID" value="PHT53299.1"/>
    <property type="molecule type" value="Genomic_DNA"/>
</dbReference>
<protein>
    <recommendedName>
        <fullName evidence="3">Ubiquitin-like protease family profile domain-containing protein</fullName>
    </recommendedName>
</protein>
<gene>
    <name evidence="1" type="ORF">CQW23_07761</name>
</gene>
<comment type="caution">
    <text evidence="1">The sequence shown here is derived from an EMBL/GenBank/DDBJ whole genome shotgun (WGS) entry which is preliminary data.</text>
</comment>
<name>A0A2G2X793_CAPBA</name>
<evidence type="ECO:0000313" key="1">
    <source>
        <dbReference type="EMBL" id="PHT53299.1"/>
    </source>
</evidence>
<reference evidence="1 2" key="1">
    <citation type="journal article" date="2017" name="Genome Biol.">
        <title>New reference genome sequences of hot pepper reveal the massive evolution of plant disease-resistance genes by retroduplication.</title>
        <authorList>
            <person name="Kim S."/>
            <person name="Park J."/>
            <person name="Yeom S.I."/>
            <person name="Kim Y.M."/>
            <person name="Seo E."/>
            <person name="Kim K.T."/>
            <person name="Kim M.S."/>
            <person name="Lee J.M."/>
            <person name="Cheong K."/>
            <person name="Shin H.S."/>
            <person name="Kim S.B."/>
            <person name="Han K."/>
            <person name="Lee J."/>
            <person name="Park M."/>
            <person name="Lee H.A."/>
            <person name="Lee H.Y."/>
            <person name="Lee Y."/>
            <person name="Oh S."/>
            <person name="Lee J.H."/>
            <person name="Choi E."/>
            <person name="Choi E."/>
            <person name="Lee S.E."/>
            <person name="Jeon J."/>
            <person name="Kim H."/>
            <person name="Choi G."/>
            <person name="Song H."/>
            <person name="Lee J."/>
            <person name="Lee S.C."/>
            <person name="Kwon J.K."/>
            <person name="Lee H.Y."/>
            <person name="Koo N."/>
            <person name="Hong Y."/>
            <person name="Kim R.W."/>
            <person name="Kang W.H."/>
            <person name="Huh J.H."/>
            <person name="Kang B.C."/>
            <person name="Yang T.J."/>
            <person name="Lee Y.H."/>
            <person name="Bennetzen J.L."/>
            <person name="Choi D."/>
        </authorList>
    </citation>
    <scope>NUCLEOTIDE SEQUENCE [LARGE SCALE GENOMIC DNA]</scope>
    <source>
        <strain evidence="2">cv. PBC81</strain>
    </source>
</reference>
<dbReference type="OrthoDB" id="1291327at2759"/>
<evidence type="ECO:0008006" key="3">
    <source>
        <dbReference type="Google" id="ProtNLM"/>
    </source>
</evidence>
<dbReference type="Proteomes" id="UP000224567">
    <property type="component" value="Unassembled WGS sequence"/>
</dbReference>
<accession>A0A2G2X793</accession>
<proteinExistence type="predicted"/>
<dbReference type="PANTHER" id="PTHR33022">
    <property type="entry name" value="DUF1985 DOMAIN-CONTAINING PROTEIN"/>
    <property type="match status" value="1"/>
</dbReference>
<reference evidence="2" key="2">
    <citation type="journal article" date="2017" name="J. Anim. Genet.">
        <title>Multiple reference genome sequences of hot pepper reveal the massive evolution of plant disease resistance genes by retroduplication.</title>
        <authorList>
            <person name="Kim S."/>
            <person name="Park J."/>
            <person name="Yeom S.-I."/>
            <person name="Kim Y.-M."/>
            <person name="Seo E."/>
            <person name="Kim K.-T."/>
            <person name="Kim M.-S."/>
            <person name="Lee J.M."/>
            <person name="Cheong K."/>
            <person name="Shin H.-S."/>
            <person name="Kim S.-B."/>
            <person name="Han K."/>
            <person name="Lee J."/>
            <person name="Park M."/>
            <person name="Lee H.-A."/>
            <person name="Lee H.-Y."/>
            <person name="Lee Y."/>
            <person name="Oh S."/>
            <person name="Lee J.H."/>
            <person name="Choi E."/>
            <person name="Choi E."/>
            <person name="Lee S.E."/>
            <person name="Jeon J."/>
            <person name="Kim H."/>
            <person name="Choi G."/>
            <person name="Song H."/>
            <person name="Lee J."/>
            <person name="Lee S.-C."/>
            <person name="Kwon J.-K."/>
            <person name="Lee H.-Y."/>
            <person name="Koo N."/>
            <person name="Hong Y."/>
            <person name="Kim R.W."/>
            <person name="Kang W.-H."/>
            <person name="Huh J.H."/>
            <person name="Kang B.-C."/>
            <person name="Yang T.-J."/>
            <person name="Lee Y.-H."/>
            <person name="Bennetzen J.L."/>
            <person name="Choi D."/>
        </authorList>
    </citation>
    <scope>NUCLEOTIDE SEQUENCE [LARGE SCALE GENOMIC DNA]</scope>
    <source>
        <strain evidence="2">cv. PBC81</strain>
    </source>
</reference>
<sequence length="78" mass="8846">MGNPFDVEYVEGIAQQPIGSLDCCLFVTAHIEYLSDGLQVLDDGLDVRLLHKIYAALLWKYRETKAQKSYASDIKDPR</sequence>